<keyword evidence="2" id="KW-1185">Reference proteome</keyword>
<name>A0A2A6CVN1_PRIPA</name>
<reference evidence="1" key="2">
    <citation type="submission" date="2022-06" db="UniProtKB">
        <authorList>
            <consortium name="EnsemblMetazoa"/>
        </authorList>
    </citation>
    <scope>IDENTIFICATION</scope>
    <source>
        <strain evidence="1">PS312</strain>
    </source>
</reference>
<dbReference type="AlphaFoldDB" id="A0A2A6CVN1"/>
<gene>
    <name evidence="1" type="primary">WBGene00274547</name>
</gene>
<dbReference type="EnsemblMetazoa" id="PPA36178.1">
    <property type="protein sequence ID" value="PPA36178.1"/>
    <property type="gene ID" value="WBGene00274547"/>
</dbReference>
<proteinExistence type="predicted"/>
<evidence type="ECO:0000313" key="2">
    <source>
        <dbReference type="Proteomes" id="UP000005239"/>
    </source>
</evidence>
<evidence type="ECO:0000313" key="1">
    <source>
        <dbReference type="EnsemblMetazoa" id="PPA36178.1"/>
    </source>
</evidence>
<accession>A0A8R1YQU3</accession>
<sequence>MSTAVQARRAITHFIIFSWYFEFVVLAIVLLILARHKQLLCALLEYAILECIDDRLFEYESEQINFTVIHHPRYFMDGIAKVPGALFNFIICISRFTAVFTPLKHKLTWTLETPVK</sequence>
<reference evidence="2" key="1">
    <citation type="journal article" date="2008" name="Nat. Genet.">
        <title>The Pristionchus pacificus genome provides a unique perspective on nematode lifestyle and parasitism.</title>
        <authorList>
            <person name="Dieterich C."/>
            <person name="Clifton S.W."/>
            <person name="Schuster L.N."/>
            <person name="Chinwalla A."/>
            <person name="Delehaunty K."/>
            <person name="Dinkelacker I."/>
            <person name="Fulton L."/>
            <person name="Fulton R."/>
            <person name="Godfrey J."/>
            <person name="Minx P."/>
            <person name="Mitreva M."/>
            <person name="Roeseler W."/>
            <person name="Tian H."/>
            <person name="Witte H."/>
            <person name="Yang S.P."/>
            <person name="Wilson R.K."/>
            <person name="Sommer R.J."/>
        </authorList>
    </citation>
    <scope>NUCLEOTIDE SEQUENCE [LARGE SCALE GENOMIC DNA]</scope>
    <source>
        <strain evidence="2">PS312</strain>
    </source>
</reference>
<accession>A0A2A6CVN1</accession>
<organism evidence="1 2">
    <name type="scientific">Pristionchus pacificus</name>
    <name type="common">Parasitic nematode worm</name>
    <dbReference type="NCBI Taxonomy" id="54126"/>
    <lineage>
        <taxon>Eukaryota</taxon>
        <taxon>Metazoa</taxon>
        <taxon>Ecdysozoa</taxon>
        <taxon>Nematoda</taxon>
        <taxon>Chromadorea</taxon>
        <taxon>Rhabditida</taxon>
        <taxon>Rhabditina</taxon>
        <taxon>Diplogasteromorpha</taxon>
        <taxon>Diplogasteroidea</taxon>
        <taxon>Neodiplogasteridae</taxon>
        <taxon>Pristionchus</taxon>
    </lineage>
</organism>
<protein>
    <submittedName>
        <fullName evidence="1">Uncharacterized protein</fullName>
    </submittedName>
</protein>
<dbReference type="Proteomes" id="UP000005239">
    <property type="component" value="Unassembled WGS sequence"/>
</dbReference>